<keyword evidence="3" id="KW-1185">Reference proteome</keyword>
<reference evidence="2 3" key="1">
    <citation type="journal article" date="2010" name="Nature">
        <title>The Ectocarpus genome and the independent evolution of multicellularity in brown algae.</title>
        <authorList>
            <person name="Cock J.M."/>
            <person name="Sterck L."/>
            <person name="Rouze P."/>
            <person name="Scornet D."/>
            <person name="Allen A.E."/>
            <person name="Amoutzias G."/>
            <person name="Anthouard V."/>
            <person name="Artiguenave F."/>
            <person name="Aury J.M."/>
            <person name="Badger J.H."/>
            <person name="Beszteri B."/>
            <person name="Billiau K."/>
            <person name="Bonnet E."/>
            <person name="Bothwell J.H."/>
            <person name="Bowler C."/>
            <person name="Boyen C."/>
            <person name="Brownlee C."/>
            <person name="Carrano C.J."/>
            <person name="Charrier B."/>
            <person name="Cho G.Y."/>
            <person name="Coelho S.M."/>
            <person name="Collen J."/>
            <person name="Corre E."/>
            <person name="Da Silva C."/>
            <person name="Delage L."/>
            <person name="Delaroque N."/>
            <person name="Dittami S.M."/>
            <person name="Doulbeau S."/>
            <person name="Elias M."/>
            <person name="Farnham G."/>
            <person name="Gachon C.M."/>
            <person name="Gschloessl B."/>
            <person name="Heesch S."/>
            <person name="Jabbari K."/>
            <person name="Jubin C."/>
            <person name="Kawai H."/>
            <person name="Kimura K."/>
            <person name="Kloareg B."/>
            <person name="Kupper F.C."/>
            <person name="Lang D."/>
            <person name="Le Bail A."/>
            <person name="Leblanc C."/>
            <person name="Lerouge P."/>
            <person name="Lohr M."/>
            <person name="Lopez P.J."/>
            <person name="Martens C."/>
            <person name="Maumus F."/>
            <person name="Michel G."/>
            <person name="Miranda-Saavedra D."/>
            <person name="Morales J."/>
            <person name="Moreau H."/>
            <person name="Motomura T."/>
            <person name="Nagasato C."/>
            <person name="Napoli C.A."/>
            <person name="Nelson D.R."/>
            <person name="Nyvall-Collen P."/>
            <person name="Peters A.F."/>
            <person name="Pommier C."/>
            <person name="Potin P."/>
            <person name="Poulain J."/>
            <person name="Quesneville H."/>
            <person name="Read B."/>
            <person name="Rensing S.A."/>
            <person name="Ritter A."/>
            <person name="Rousvoal S."/>
            <person name="Samanta M."/>
            <person name="Samson G."/>
            <person name="Schroeder D.C."/>
            <person name="Segurens B."/>
            <person name="Strittmatter M."/>
            <person name="Tonon T."/>
            <person name="Tregear J.W."/>
            <person name="Valentin K."/>
            <person name="von Dassow P."/>
            <person name="Yamagishi T."/>
            <person name="Van de Peer Y."/>
            <person name="Wincker P."/>
        </authorList>
    </citation>
    <scope>NUCLEOTIDE SEQUENCE [LARGE SCALE GENOMIC DNA]</scope>
    <source>
        <strain evidence="3">Ec32 / CCAP1310/4</strain>
    </source>
</reference>
<feature type="region of interest" description="Disordered" evidence="1">
    <location>
        <begin position="453"/>
        <end position="601"/>
    </location>
</feature>
<proteinExistence type="predicted"/>
<feature type="compositionally biased region" description="Acidic residues" evidence="1">
    <location>
        <begin position="508"/>
        <end position="518"/>
    </location>
</feature>
<feature type="compositionally biased region" description="Basic and acidic residues" evidence="1">
    <location>
        <begin position="519"/>
        <end position="552"/>
    </location>
</feature>
<gene>
    <name evidence="2" type="ORF">Esi_0049_0138</name>
</gene>
<evidence type="ECO:0000313" key="2">
    <source>
        <dbReference type="EMBL" id="CBJ48870.1"/>
    </source>
</evidence>
<feature type="compositionally biased region" description="Basic residues" evidence="1">
    <location>
        <begin position="144"/>
        <end position="160"/>
    </location>
</feature>
<feature type="region of interest" description="Disordered" evidence="1">
    <location>
        <begin position="219"/>
        <end position="253"/>
    </location>
</feature>
<dbReference type="EMBL" id="FN648696">
    <property type="protein sequence ID" value="CBJ48870.1"/>
    <property type="molecule type" value="Genomic_DNA"/>
</dbReference>
<feature type="compositionally biased region" description="Low complexity" evidence="1">
    <location>
        <begin position="53"/>
        <end position="71"/>
    </location>
</feature>
<dbReference type="OrthoDB" id="10472406at2759"/>
<name>D7G313_ECTSI</name>
<dbReference type="InParanoid" id="D7G313"/>
<sequence length="601" mass="64803">MATAWSGTTASAGSGFVERSERRHRLGYTCPPDPGRAASLQQLRPEAHREGKASPPAAAATPGGHRAAATPFSSRRRRRPDNNTTAEEQDGTTTTPQAGQAPSISPTRVPHVGDRHELDDDDNGGVTGAGTGLPAGAAGGLWRSRGRHREPRGPPRRRHSGNSTGSVGSFDSDRYFTTAVRCDRFGYPLHERECLGSYGAGAGLSGGRGPRYSPMIKGLPDFYESRPKRQSRDDESLGRRTHGNNREAQACRSASLYQRTTEWRAKASEVRARKLAQREEQELRDCTFQPNVPLRGALVSGSVTRAAEPIGHGHDCVGRSSSCKPVENDDEGNGSGGNACGGDVHVDAGGTCGVNGGGGGGGCGGNHGGEAGEGTAAGPRSVEKETRSCMSSRAVSSPSQGRGCPGNNVVQRLFDETRRLDERRFEGQERKNMAAEEEYARTCTFQPSLVQGKSTSATIRVASRYRDPPRAASAPPAGRRRDFDQEDLIFHPKILGVQPGMTRALEYDYTDADEDSELDEGRREASRSPARPERHQRDRNGRRCLEDHETNNHRHRHSDDDDGDSSGSDDNLTDAGRFRDGGGGEGSRNQSRRGRSRDDDR</sequence>
<accession>D7G313</accession>
<feature type="compositionally biased region" description="Basic and acidic residues" evidence="1">
    <location>
        <begin position="223"/>
        <end position="238"/>
    </location>
</feature>
<feature type="region of interest" description="Disordered" evidence="1">
    <location>
        <begin position="372"/>
        <end position="408"/>
    </location>
</feature>
<organism evidence="2 3">
    <name type="scientific">Ectocarpus siliculosus</name>
    <name type="common">Brown alga</name>
    <name type="synonym">Conferva siliculosa</name>
    <dbReference type="NCBI Taxonomy" id="2880"/>
    <lineage>
        <taxon>Eukaryota</taxon>
        <taxon>Sar</taxon>
        <taxon>Stramenopiles</taxon>
        <taxon>Ochrophyta</taxon>
        <taxon>PX clade</taxon>
        <taxon>Phaeophyceae</taxon>
        <taxon>Ectocarpales</taxon>
        <taxon>Ectocarpaceae</taxon>
        <taxon>Ectocarpus</taxon>
    </lineage>
</organism>
<dbReference type="EMBL" id="FN649739">
    <property type="protein sequence ID" value="CBJ48870.1"/>
    <property type="molecule type" value="Genomic_DNA"/>
</dbReference>
<dbReference type="AlphaFoldDB" id="D7G313"/>
<dbReference type="Proteomes" id="UP000002630">
    <property type="component" value="Linkage Group LG14"/>
</dbReference>
<evidence type="ECO:0000256" key="1">
    <source>
        <dbReference type="SAM" id="MobiDB-lite"/>
    </source>
</evidence>
<feature type="region of interest" description="Disordered" evidence="1">
    <location>
        <begin position="1"/>
        <end position="171"/>
    </location>
</feature>
<protein>
    <submittedName>
        <fullName evidence="2">Uncharacterized protein</fullName>
    </submittedName>
</protein>
<evidence type="ECO:0000313" key="3">
    <source>
        <dbReference type="Proteomes" id="UP000002630"/>
    </source>
</evidence>
<feature type="compositionally biased region" description="Polar residues" evidence="1">
    <location>
        <begin position="96"/>
        <end position="106"/>
    </location>
</feature>
<feature type="compositionally biased region" description="Low complexity" evidence="1">
    <location>
        <begin position="1"/>
        <end position="15"/>
    </location>
</feature>
<feature type="compositionally biased region" description="Polar residues" evidence="1">
    <location>
        <begin position="388"/>
        <end position="400"/>
    </location>
</feature>
<feature type="compositionally biased region" description="Gly residues" evidence="1">
    <location>
        <begin position="125"/>
        <end position="139"/>
    </location>
</feature>